<dbReference type="InterPro" id="IPR029058">
    <property type="entry name" value="AB_hydrolase_fold"/>
</dbReference>
<reference evidence="3 4" key="1">
    <citation type="submission" date="2024-09" db="EMBL/GenBank/DDBJ databases">
        <authorList>
            <person name="Sun Q."/>
            <person name="Mori K."/>
        </authorList>
    </citation>
    <scope>NUCLEOTIDE SEQUENCE [LARGE SCALE GENOMIC DNA]</scope>
    <source>
        <strain evidence="3 4">CECT 8365</strain>
    </source>
</reference>
<dbReference type="Pfam" id="PF01738">
    <property type="entry name" value="DLH"/>
    <property type="match status" value="1"/>
</dbReference>
<evidence type="ECO:0000313" key="4">
    <source>
        <dbReference type="Proteomes" id="UP001589562"/>
    </source>
</evidence>
<name>A0ABV5HA91_9FLAO</name>
<protein>
    <submittedName>
        <fullName evidence="3">Dienelactone hydrolase family protein</fullName>
        <ecNumber evidence="3">3.1.-.-</ecNumber>
    </submittedName>
</protein>
<dbReference type="PANTHER" id="PTHR22946:SF0">
    <property type="entry name" value="DIENELACTONE HYDROLASE DOMAIN-CONTAINING PROTEIN"/>
    <property type="match status" value="1"/>
</dbReference>
<keyword evidence="4" id="KW-1185">Reference proteome</keyword>
<keyword evidence="1" id="KW-0732">Signal</keyword>
<comment type="caution">
    <text evidence="3">The sequence shown here is derived from an EMBL/GenBank/DDBJ whole genome shotgun (WGS) entry which is preliminary data.</text>
</comment>
<evidence type="ECO:0000313" key="3">
    <source>
        <dbReference type="EMBL" id="MFB9108579.1"/>
    </source>
</evidence>
<dbReference type="RefSeq" id="WP_278010414.1">
    <property type="nucleotide sequence ID" value="NZ_CP121112.1"/>
</dbReference>
<keyword evidence="3" id="KW-0378">Hydrolase</keyword>
<dbReference type="EC" id="3.1.-.-" evidence="3"/>
<feature type="domain" description="Dienelactone hydrolase" evidence="2">
    <location>
        <begin position="41"/>
        <end position="254"/>
    </location>
</feature>
<sequence length="257" mass="27894">MKKSTLLILAISLYFNTMNAQLKAVKYSDGNQVLNGLSIKAAKKSSQNPGILLLPAWLGIDNASKEIAENLSKLGYTVFIADIYGEGNYPKNTSEAGKQAGFYKKNYEAYQKRIQLALEQLIKSGANGDNIVAIGYCFGGTGVLEAARGKLNVKGVVSFHGGLGKDAARPSETITAKVLACHGADDPFVSKEEIAAFQQEMRDTKADWQMIYYANSVHSFTNPEAGNDNSKGAAYNPVAAKRSFEHLLLFLNEVLKK</sequence>
<dbReference type="InterPro" id="IPR002925">
    <property type="entry name" value="Dienelactn_hydro"/>
</dbReference>
<feature type="signal peptide" evidence="1">
    <location>
        <begin position="1"/>
        <end position="20"/>
    </location>
</feature>
<dbReference type="EMBL" id="JBHMFE010000013">
    <property type="protein sequence ID" value="MFB9108579.1"/>
    <property type="molecule type" value="Genomic_DNA"/>
</dbReference>
<evidence type="ECO:0000256" key="1">
    <source>
        <dbReference type="SAM" id="SignalP"/>
    </source>
</evidence>
<organism evidence="3 4">
    <name type="scientific">Flavobacterium gyeonganense</name>
    <dbReference type="NCBI Taxonomy" id="1310418"/>
    <lineage>
        <taxon>Bacteria</taxon>
        <taxon>Pseudomonadati</taxon>
        <taxon>Bacteroidota</taxon>
        <taxon>Flavobacteriia</taxon>
        <taxon>Flavobacteriales</taxon>
        <taxon>Flavobacteriaceae</taxon>
        <taxon>Flavobacterium</taxon>
    </lineage>
</organism>
<dbReference type="GO" id="GO:0016787">
    <property type="term" value="F:hydrolase activity"/>
    <property type="evidence" value="ECO:0007669"/>
    <property type="project" value="UniProtKB-KW"/>
</dbReference>
<dbReference type="Gene3D" id="3.40.50.1820">
    <property type="entry name" value="alpha/beta hydrolase"/>
    <property type="match status" value="1"/>
</dbReference>
<feature type="chain" id="PRO_5047183974" evidence="1">
    <location>
        <begin position="21"/>
        <end position="257"/>
    </location>
</feature>
<evidence type="ECO:0000259" key="2">
    <source>
        <dbReference type="Pfam" id="PF01738"/>
    </source>
</evidence>
<dbReference type="Proteomes" id="UP001589562">
    <property type="component" value="Unassembled WGS sequence"/>
</dbReference>
<dbReference type="InterPro" id="IPR050261">
    <property type="entry name" value="FrsA_esterase"/>
</dbReference>
<gene>
    <name evidence="3" type="ORF">ACFFVK_08310</name>
</gene>
<dbReference type="SUPFAM" id="SSF53474">
    <property type="entry name" value="alpha/beta-Hydrolases"/>
    <property type="match status" value="1"/>
</dbReference>
<accession>A0ABV5HA91</accession>
<dbReference type="PANTHER" id="PTHR22946">
    <property type="entry name" value="DIENELACTONE HYDROLASE DOMAIN-CONTAINING PROTEIN-RELATED"/>
    <property type="match status" value="1"/>
</dbReference>
<proteinExistence type="predicted"/>